<dbReference type="Pfam" id="PF19585">
    <property type="entry name" value="DUF6092"/>
    <property type="match status" value="1"/>
</dbReference>
<evidence type="ECO:0000313" key="1">
    <source>
        <dbReference type="EMBL" id="KXA99376.1"/>
    </source>
</evidence>
<dbReference type="EMBL" id="LHXU01000054">
    <property type="protein sequence ID" value="KXA99376.1"/>
    <property type="molecule type" value="Genomic_DNA"/>
</dbReference>
<evidence type="ECO:0000313" key="2">
    <source>
        <dbReference type="Proteomes" id="UP000070341"/>
    </source>
</evidence>
<name>A0A133UYV5_9EURY</name>
<keyword evidence="2" id="KW-1185">Reference proteome</keyword>
<dbReference type="AlphaFoldDB" id="A0A133UYV5"/>
<comment type="caution">
    <text evidence="1">The sequence shown here is derived from an EMBL/GenBank/DDBJ whole genome shotgun (WGS) entry which is preliminary data.</text>
</comment>
<sequence length="74" mass="8864">MVKEDDPFYDLICYIATSARGCVEEPKIYGSFRLIETMERVINILEEEGYADDFYLNLRDKINDERNRKTRCFQ</sequence>
<dbReference type="Proteomes" id="UP000070341">
    <property type="component" value="Unassembled WGS sequence"/>
</dbReference>
<gene>
    <name evidence="1" type="ORF">AKJ40_03315</name>
</gene>
<organism evidence="1 2">
    <name type="scientific">candidate division MSBL1 archaeon SCGC-AAA259M10</name>
    <dbReference type="NCBI Taxonomy" id="1698270"/>
    <lineage>
        <taxon>Archaea</taxon>
        <taxon>Methanobacteriati</taxon>
        <taxon>Methanobacteriota</taxon>
        <taxon>candidate division MSBL1</taxon>
    </lineage>
</organism>
<dbReference type="InterPro" id="IPR046074">
    <property type="entry name" value="DUF6092"/>
</dbReference>
<accession>A0A133UYV5</accession>
<proteinExistence type="predicted"/>
<protein>
    <submittedName>
        <fullName evidence="1">Uncharacterized protein</fullName>
    </submittedName>
</protein>
<reference evidence="1 2" key="1">
    <citation type="journal article" date="2016" name="Sci. Rep.">
        <title>Metabolic traits of an uncultured archaeal lineage -MSBL1- from brine pools of the Red Sea.</title>
        <authorList>
            <person name="Mwirichia R."/>
            <person name="Alam I."/>
            <person name="Rashid M."/>
            <person name="Vinu M."/>
            <person name="Ba-Alawi W."/>
            <person name="Anthony Kamau A."/>
            <person name="Kamanda Ngugi D."/>
            <person name="Goker M."/>
            <person name="Klenk H.P."/>
            <person name="Bajic V."/>
            <person name="Stingl U."/>
        </authorList>
    </citation>
    <scope>NUCLEOTIDE SEQUENCE [LARGE SCALE GENOMIC DNA]</scope>
    <source>
        <strain evidence="1">SCGC-AAA259M10</strain>
    </source>
</reference>